<keyword evidence="1" id="KW-0812">Transmembrane</keyword>
<feature type="transmembrane region" description="Helical" evidence="1">
    <location>
        <begin position="49"/>
        <end position="70"/>
    </location>
</feature>
<comment type="caution">
    <text evidence="2">The sequence shown here is derived from an EMBL/GenBank/DDBJ whole genome shotgun (WGS) entry which is preliminary data.</text>
</comment>
<dbReference type="Proteomes" id="UP001172457">
    <property type="component" value="Chromosome 3"/>
</dbReference>
<dbReference type="EMBL" id="JARYMX010000003">
    <property type="protein sequence ID" value="KAJ9556284.1"/>
    <property type="molecule type" value="Genomic_DNA"/>
</dbReference>
<evidence type="ECO:0000313" key="3">
    <source>
        <dbReference type="Proteomes" id="UP001172457"/>
    </source>
</evidence>
<reference evidence="2" key="1">
    <citation type="submission" date="2023-03" db="EMBL/GenBank/DDBJ databases">
        <title>Chromosome-scale reference genome and RAD-based genetic map of yellow starthistle (Centaurea solstitialis) reveal putative structural variation and QTLs associated with invader traits.</title>
        <authorList>
            <person name="Reatini B."/>
            <person name="Cang F.A."/>
            <person name="Jiang Q."/>
            <person name="Mckibben M.T.W."/>
            <person name="Barker M.S."/>
            <person name="Rieseberg L.H."/>
            <person name="Dlugosch K.M."/>
        </authorList>
    </citation>
    <scope>NUCLEOTIDE SEQUENCE</scope>
    <source>
        <strain evidence="2">CAN-66</strain>
        <tissue evidence="2">Leaf</tissue>
    </source>
</reference>
<name>A0AA38TA50_9ASTR</name>
<accession>A0AA38TA50</accession>
<keyword evidence="1" id="KW-0472">Membrane</keyword>
<keyword evidence="1" id="KW-1133">Transmembrane helix</keyword>
<evidence type="ECO:0000313" key="2">
    <source>
        <dbReference type="EMBL" id="KAJ9556284.1"/>
    </source>
</evidence>
<evidence type="ECO:0000256" key="1">
    <source>
        <dbReference type="SAM" id="Phobius"/>
    </source>
</evidence>
<gene>
    <name evidence="2" type="ORF">OSB04_010898</name>
</gene>
<dbReference type="AlphaFoldDB" id="A0AA38TA50"/>
<proteinExistence type="predicted"/>
<protein>
    <submittedName>
        <fullName evidence="2">Uncharacterized protein</fullName>
    </submittedName>
</protein>
<keyword evidence="3" id="KW-1185">Reference proteome</keyword>
<sequence>MLSGSQRDFGEHIYLQPEVSLKYDARIHRPNGHETGGRQMANTILLPNFWNNIAIALIEGLSLLGVFRLIDGE</sequence>
<organism evidence="2 3">
    <name type="scientific">Centaurea solstitialis</name>
    <name type="common">yellow star-thistle</name>
    <dbReference type="NCBI Taxonomy" id="347529"/>
    <lineage>
        <taxon>Eukaryota</taxon>
        <taxon>Viridiplantae</taxon>
        <taxon>Streptophyta</taxon>
        <taxon>Embryophyta</taxon>
        <taxon>Tracheophyta</taxon>
        <taxon>Spermatophyta</taxon>
        <taxon>Magnoliopsida</taxon>
        <taxon>eudicotyledons</taxon>
        <taxon>Gunneridae</taxon>
        <taxon>Pentapetalae</taxon>
        <taxon>asterids</taxon>
        <taxon>campanulids</taxon>
        <taxon>Asterales</taxon>
        <taxon>Asteraceae</taxon>
        <taxon>Carduoideae</taxon>
        <taxon>Cardueae</taxon>
        <taxon>Centaureinae</taxon>
        <taxon>Centaurea</taxon>
    </lineage>
</organism>